<evidence type="ECO:0000313" key="2">
    <source>
        <dbReference type="Proteomes" id="UP000831768"/>
    </source>
</evidence>
<dbReference type="Pfam" id="PF19102">
    <property type="entry name" value="DUF5789"/>
    <property type="match status" value="1"/>
</dbReference>
<proteinExistence type="predicted"/>
<organism evidence="1 2">
    <name type="scientific">Halocatena salina</name>
    <dbReference type="NCBI Taxonomy" id="2934340"/>
    <lineage>
        <taxon>Archaea</taxon>
        <taxon>Methanobacteriati</taxon>
        <taxon>Methanobacteriota</taxon>
        <taxon>Stenosarchaea group</taxon>
        <taxon>Halobacteria</taxon>
        <taxon>Halobacteriales</taxon>
        <taxon>Natronomonadaceae</taxon>
        <taxon>Halocatena</taxon>
    </lineage>
</organism>
<dbReference type="KEGG" id="haad:MW046_06935"/>
<reference evidence="1" key="1">
    <citation type="submission" date="2022-04" db="EMBL/GenBank/DDBJ databases">
        <title>Halocatena sp. nov., isolated from a salt lake.</title>
        <authorList>
            <person name="Cui H.-L."/>
        </authorList>
    </citation>
    <scope>NUCLEOTIDE SEQUENCE</scope>
    <source>
        <strain evidence="1">AD-1</strain>
    </source>
</reference>
<evidence type="ECO:0000313" key="1">
    <source>
        <dbReference type="EMBL" id="UPM41728.1"/>
    </source>
</evidence>
<sequence>MRLFTDADERFEAHSYPATTRELIEEYGDLELALPNGSETIETALSRVGNETYPDAEAARLAIYGAVSDKAIGRKYYSDRDPIAPGEQGYDQLSF</sequence>
<name>A0A8U0A019_9EURY</name>
<protein>
    <submittedName>
        <fullName evidence="1">DUF2795 domain-containing protein</fullName>
    </submittedName>
</protein>
<gene>
    <name evidence="1" type="ORF">MW046_06935</name>
</gene>
<accession>A0A8U0A019</accession>
<dbReference type="InterPro" id="IPR043899">
    <property type="entry name" value="DUF5789"/>
</dbReference>
<dbReference type="RefSeq" id="WP_247992408.1">
    <property type="nucleotide sequence ID" value="NZ_CP096019.1"/>
</dbReference>
<keyword evidence="2" id="KW-1185">Reference proteome</keyword>
<dbReference type="AlphaFoldDB" id="A0A8U0A019"/>
<dbReference type="EMBL" id="CP096019">
    <property type="protein sequence ID" value="UPM41728.1"/>
    <property type="molecule type" value="Genomic_DNA"/>
</dbReference>
<dbReference type="Proteomes" id="UP000831768">
    <property type="component" value="Chromosome"/>
</dbReference>
<dbReference type="GeneID" id="71927768"/>